<feature type="transmembrane region" description="Helical" evidence="1">
    <location>
        <begin position="126"/>
        <end position="146"/>
    </location>
</feature>
<dbReference type="OrthoDB" id="5186924at2"/>
<dbReference type="InterPro" id="IPR009936">
    <property type="entry name" value="DUF1468"/>
</dbReference>
<dbReference type="EMBL" id="CYSA01000008">
    <property type="protein sequence ID" value="CUH63612.1"/>
    <property type="molecule type" value="Genomic_DNA"/>
</dbReference>
<proteinExistence type="predicted"/>
<accession>A0A0P1F6Q5</accession>
<dbReference type="Pfam" id="PF07331">
    <property type="entry name" value="TctB"/>
    <property type="match status" value="1"/>
</dbReference>
<reference evidence="3 4" key="1">
    <citation type="submission" date="2015-09" db="EMBL/GenBank/DDBJ databases">
        <authorList>
            <consortium name="Swine Surveillance"/>
        </authorList>
    </citation>
    <scope>NUCLEOTIDE SEQUENCE [LARGE SCALE GENOMIC DNA]</scope>
    <source>
        <strain evidence="3 4">CECT 4357</strain>
    </source>
</reference>
<dbReference type="AlphaFoldDB" id="A0A0P1F6Q5"/>
<dbReference type="Proteomes" id="UP000051587">
    <property type="component" value="Unassembled WGS sequence"/>
</dbReference>
<dbReference type="RefSeq" id="WP_158509047.1">
    <property type="nucleotide sequence ID" value="NZ_CP051181.1"/>
</dbReference>
<name>A0A0P1F6Q5_THAGE</name>
<evidence type="ECO:0000256" key="1">
    <source>
        <dbReference type="SAM" id="Phobius"/>
    </source>
</evidence>
<keyword evidence="1" id="KW-0812">Transmembrane</keyword>
<evidence type="ECO:0000313" key="4">
    <source>
        <dbReference type="Proteomes" id="UP000051587"/>
    </source>
</evidence>
<keyword evidence="1" id="KW-0472">Membrane</keyword>
<feature type="domain" description="DUF1468" evidence="2">
    <location>
        <begin position="13"/>
        <end position="148"/>
    </location>
</feature>
<evidence type="ECO:0000313" key="3">
    <source>
        <dbReference type="EMBL" id="CUH63612.1"/>
    </source>
</evidence>
<gene>
    <name evidence="3" type="ORF">TG4357_00784</name>
</gene>
<keyword evidence="1" id="KW-1133">Transmembrane helix</keyword>
<protein>
    <submittedName>
        <fullName evidence="3">Tripartite tricarboxylate transporter TctB family protein</fullName>
    </submittedName>
</protein>
<dbReference type="STRING" id="53501.SAMN04488043_11325"/>
<feature type="transmembrane region" description="Helical" evidence="1">
    <location>
        <begin position="102"/>
        <end position="119"/>
    </location>
</feature>
<evidence type="ECO:0000259" key="2">
    <source>
        <dbReference type="Pfam" id="PF07331"/>
    </source>
</evidence>
<keyword evidence="4" id="KW-1185">Reference proteome</keyword>
<sequence>MTRSDLFSFTPGAVVVATGAAAAVGATSYPLGSLVRPGPGFFPLILAIALMVMGVGVLVETYVKTRATTTETPATDTRFAWGALGCTFVSLLVFALSVERIGFVPATMILIAICGLVERGRDWQKLVLVAICISVLGSVVFIWGLGLPISAFGGS</sequence>
<organism evidence="3 4">
    <name type="scientific">Thalassovita gelatinovora</name>
    <name type="common">Thalassobius gelatinovorus</name>
    <dbReference type="NCBI Taxonomy" id="53501"/>
    <lineage>
        <taxon>Bacteria</taxon>
        <taxon>Pseudomonadati</taxon>
        <taxon>Pseudomonadota</taxon>
        <taxon>Alphaproteobacteria</taxon>
        <taxon>Rhodobacterales</taxon>
        <taxon>Roseobacteraceae</taxon>
        <taxon>Thalassovita</taxon>
    </lineage>
</organism>
<feature type="transmembrane region" description="Helical" evidence="1">
    <location>
        <begin position="41"/>
        <end position="59"/>
    </location>
</feature>
<feature type="transmembrane region" description="Helical" evidence="1">
    <location>
        <begin position="79"/>
        <end position="96"/>
    </location>
</feature>